<keyword evidence="2" id="KW-1185">Reference proteome</keyword>
<dbReference type="Proteomes" id="UP000688137">
    <property type="component" value="Unassembled WGS sequence"/>
</dbReference>
<comment type="caution">
    <text evidence="1">The sequence shown here is derived from an EMBL/GenBank/DDBJ whole genome shotgun (WGS) entry which is preliminary data.</text>
</comment>
<organism evidence="1 2">
    <name type="scientific">Paramecium primaurelia</name>
    <dbReference type="NCBI Taxonomy" id="5886"/>
    <lineage>
        <taxon>Eukaryota</taxon>
        <taxon>Sar</taxon>
        <taxon>Alveolata</taxon>
        <taxon>Ciliophora</taxon>
        <taxon>Intramacronucleata</taxon>
        <taxon>Oligohymenophorea</taxon>
        <taxon>Peniculida</taxon>
        <taxon>Parameciidae</taxon>
        <taxon>Paramecium</taxon>
    </lineage>
</organism>
<evidence type="ECO:0000313" key="1">
    <source>
        <dbReference type="EMBL" id="CAD8064509.1"/>
    </source>
</evidence>
<sequence>MNFYFFIQLAQNLDNFESFTTYKLLDQPRTGGLKSDNIFEFLNDNDIQITQDQLDYTFRALDEDSSNIFRALFWLKQLALKEQYYLR</sequence>
<proteinExistence type="predicted"/>
<name>A0A8S1LBT8_PARPR</name>
<protein>
    <recommendedName>
        <fullName evidence="3">EF-hand domain-containing protein</fullName>
    </recommendedName>
</protein>
<dbReference type="AlphaFoldDB" id="A0A8S1LBT8"/>
<reference evidence="1" key="1">
    <citation type="submission" date="2021-01" db="EMBL/GenBank/DDBJ databases">
        <authorList>
            <consortium name="Genoscope - CEA"/>
            <person name="William W."/>
        </authorList>
    </citation>
    <scope>NUCLEOTIDE SEQUENCE</scope>
</reference>
<evidence type="ECO:0000313" key="2">
    <source>
        <dbReference type="Proteomes" id="UP000688137"/>
    </source>
</evidence>
<dbReference type="EMBL" id="CAJJDM010000035">
    <property type="protein sequence ID" value="CAD8064509.1"/>
    <property type="molecule type" value="Genomic_DNA"/>
</dbReference>
<evidence type="ECO:0008006" key="3">
    <source>
        <dbReference type="Google" id="ProtNLM"/>
    </source>
</evidence>
<accession>A0A8S1LBT8</accession>
<gene>
    <name evidence="1" type="ORF">PPRIM_AZ9-3.1.T0360162</name>
</gene>